<feature type="transmembrane region" description="Helical" evidence="9">
    <location>
        <begin position="317"/>
        <end position="336"/>
    </location>
</feature>
<dbReference type="PANTHER" id="PTHR33908:SF11">
    <property type="entry name" value="MEMBRANE PROTEIN"/>
    <property type="match status" value="1"/>
</dbReference>
<feature type="transmembrane region" description="Helical" evidence="9">
    <location>
        <begin position="259"/>
        <end position="279"/>
    </location>
</feature>
<keyword evidence="2" id="KW-1003">Cell membrane</keyword>
<comment type="subcellular location">
    <subcellularLocation>
        <location evidence="1">Cell membrane</location>
        <topology evidence="1">Multi-pass membrane protein</topology>
    </subcellularLocation>
</comment>
<evidence type="ECO:0000313" key="10">
    <source>
        <dbReference type="EMBL" id="ABJ86620.1"/>
    </source>
</evidence>
<keyword evidence="4" id="KW-0808">Transferase</keyword>
<keyword evidence="3" id="KW-0328">Glycosyltransferase</keyword>
<feature type="transmembrane region" description="Helical" evidence="9">
    <location>
        <begin position="109"/>
        <end position="130"/>
    </location>
</feature>
<dbReference type="EMBL" id="CP000473">
    <property type="protein sequence ID" value="ABJ86620.1"/>
    <property type="molecule type" value="Genomic_DNA"/>
</dbReference>
<organism evidence="10">
    <name type="scientific">Solibacter usitatus (strain Ellin6076)</name>
    <dbReference type="NCBI Taxonomy" id="234267"/>
    <lineage>
        <taxon>Bacteria</taxon>
        <taxon>Pseudomonadati</taxon>
        <taxon>Acidobacteriota</taxon>
        <taxon>Terriglobia</taxon>
        <taxon>Bryobacterales</taxon>
        <taxon>Solibacteraceae</taxon>
        <taxon>Candidatus Solibacter</taxon>
    </lineage>
</organism>
<name>Q01UQ0_SOLUE</name>
<dbReference type="PANTHER" id="PTHR33908">
    <property type="entry name" value="MANNOSYLTRANSFERASE YKCB-RELATED"/>
    <property type="match status" value="1"/>
</dbReference>
<dbReference type="GO" id="GO:0016763">
    <property type="term" value="F:pentosyltransferase activity"/>
    <property type="evidence" value="ECO:0007669"/>
    <property type="project" value="TreeGrafter"/>
</dbReference>
<dbReference type="GO" id="GO:0005886">
    <property type="term" value="C:plasma membrane"/>
    <property type="evidence" value="ECO:0007669"/>
    <property type="project" value="UniProtKB-SubCell"/>
</dbReference>
<dbReference type="InterPro" id="IPR050297">
    <property type="entry name" value="LipidA_mod_glycosyltrf_83"/>
</dbReference>
<feature type="transmembrane region" description="Helical" evidence="9">
    <location>
        <begin position="341"/>
        <end position="360"/>
    </location>
</feature>
<dbReference type="AlphaFoldDB" id="Q01UQ0"/>
<dbReference type="InParanoid" id="Q01UQ0"/>
<evidence type="ECO:0000256" key="1">
    <source>
        <dbReference type="ARBA" id="ARBA00004651"/>
    </source>
</evidence>
<dbReference type="KEGG" id="sus:Acid_5673"/>
<feature type="transmembrane region" description="Helical" evidence="9">
    <location>
        <begin position="168"/>
        <end position="192"/>
    </location>
</feature>
<feature type="transmembrane region" description="Helical" evidence="9">
    <location>
        <begin position="137"/>
        <end position="156"/>
    </location>
</feature>
<gene>
    <name evidence="10" type="ordered locus">Acid_5673</name>
</gene>
<evidence type="ECO:0000256" key="8">
    <source>
        <dbReference type="SAM" id="MobiDB-lite"/>
    </source>
</evidence>
<dbReference type="eggNOG" id="COG1807">
    <property type="taxonomic scope" value="Bacteria"/>
</dbReference>
<reference evidence="10" key="1">
    <citation type="submission" date="2006-10" db="EMBL/GenBank/DDBJ databases">
        <title>Complete sequence of Solibacter usitatus Ellin6076.</title>
        <authorList>
            <consortium name="US DOE Joint Genome Institute"/>
            <person name="Copeland A."/>
            <person name="Lucas S."/>
            <person name="Lapidus A."/>
            <person name="Barry K."/>
            <person name="Detter J.C."/>
            <person name="Glavina del Rio T."/>
            <person name="Hammon N."/>
            <person name="Israni S."/>
            <person name="Dalin E."/>
            <person name="Tice H."/>
            <person name="Pitluck S."/>
            <person name="Thompson L.S."/>
            <person name="Brettin T."/>
            <person name="Bruce D."/>
            <person name="Han C."/>
            <person name="Tapia R."/>
            <person name="Gilna P."/>
            <person name="Schmutz J."/>
            <person name="Larimer F."/>
            <person name="Land M."/>
            <person name="Hauser L."/>
            <person name="Kyrpides N."/>
            <person name="Mikhailova N."/>
            <person name="Janssen P.H."/>
            <person name="Kuske C.R."/>
            <person name="Richardson P."/>
        </authorList>
    </citation>
    <scope>NUCLEOTIDE SEQUENCE</scope>
    <source>
        <strain evidence="10">Ellin6076</strain>
    </source>
</reference>
<feature type="compositionally biased region" description="Polar residues" evidence="8">
    <location>
        <begin position="480"/>
        <end position="491"/>
    </location>
</feature>
<proteinExistence type="predicted"/>
<keyword evidence="6 9" id="KW-1133">Transmembrane helix</keyword>
<evidence type="ECO:0000256" key="6">
    <source>
        <dbReference type="ARBA" id="ARBA00022989"/>
    </source>
</evidence>
<dbReference type="OrthoDB" id="9824437at2"/>
<evidence type="ECO:0000256" key="2">
    <source>
        <dbReference type="ARBA" id="ARBA00022475"/>
    </source>
</evidence>
<evidence type="ECO:0000256" key="9">
    <source>
        <dbReference type="SAM" id="Phobius"/>
    </source>
</evidence>
<evidence type="ECO:0000256" key="7">
    <source>
        <dbReference type="ARBA" id="ARBA00023136"/>
    </source>
</evidence>
<evidence type="ECO:0000256" key="3">
    <source>
        <dbReference type="ARBA" id="ARBA00022676"/>
    </source>
</evidence>
<evidence type="ECO:0000256" key="4">
    <source>
        <dbReference type="ARBA" id="ARBA00022679"/>
    </source>
</evidence>
<sequence>MPVRPGWPPWFWGLLTLYAAMFLWYSQTWAFAWDESYHLLTAQLILAGKKPYLDFCFPQAPFNAYWNAGWMKLLGESWRMIHAVQALLTIGAVLLMADFAAGRFPVPEWRMAAAVTVALATGLNAMVFLYGPLAQPYGICLFTLVLAFRLAVLAAGRASALPSAAAGLSAGIAASSSLLTAAAAPLLLAWILVHNRKAGRWSKFLAFSAAAVLPFAPAFWLFWLGPRETWFNLVQYHAGFRRLYWPETTSHDLEVLTSWINSGPALILGLLAAIGVLYVMRGSQWPGPLKAEFYLCAWLTLGIGAELSLAHPTFAQYFLLIVPFVAVLAVPGLYVVRSRPLWPVLLISALFVIGLGRTLYDHREDATWIKYERLAAKIDEVTPRNAPIFANEPVYFLARRTPPSGYELDYTHRIDLPPVERARLHVLTEAEVQQQVQSGMFATAYTCEGYDSADYGLEKLYNRQAKQSDCTIYWDPKPPRSNNRSLTEPRP</sequence>
<feature type="transmembrane region" description="Helical" evidence="9">
    <location>
        <begin position="80"/>
        <end position="97"/>
    </location>
</feature>
<dbReference type="STRING" id="234267.Acid_5673"/>
<evidence type="ECO:0008006" key="11">
    <source>
        <dbReference type="Google" id="ProtNLM"/>
    </source>
</evidence>
<feature type="transmembrane region" description="Helical" evidence="9">
    <location>
        <begin position="291"/>
        <end position="311"/>
    </location>
</feature>
<keyword evidence="7 9" id="KW-0472">Membrane</keyword>
<dbReference type="HOGENOM" id="CLU_555368_0_0_0"/>
<protein>
    <recommendedName>
        <fullName evidence="11">Glycosyltransferase RgtA/B/C/D-like domain-containing protein</fullName>
    </recommendedName>
</protein>
<dbReference type="GO" id="GO:0009103">
    <property type="term" value="P:lipopolysaccharide biosynthetic process"/>
    <property type="evidence" value="ECO:0007669"/>
    <property type="project" value="UniProtKB-ARBA"/>
</dbReference>
<accession>Q01UQ0</accession>
<feature type="transmembrane region" description="Helical" evidence="9">
    <location>
        <begin position="204"/>
        <end position="223"/>
    </location>
</feature>
<keyword evidence="5 9" id="KW-0812">Transmembrane</keyword>
<evidence type="ECO:0000256" key="5">
    <source>
        <dbReference type="ARBA" id="ARBA00022692"/>
    </source>
</evidence>
<feature type="region of interest" description="Disordered" evidence="8">
    <location>
        <begin position="472"/>
        <end position="491"/>
    </location>
</feature>
<feature type="transmembrane region" description="Helical" evidence="9">
    <location>
        <begin position="6"/>
        <end position="25"/>
    </location>
</feature>